<sequence length="111" mass="12093">MGRCLSSTRGSSAELDTVGNDPPRRTPLGQADGPVSEERRCGSRRGEGRRSREEERSDSETIRVECRHPGVREIRSDAKRGSEEAKSGLTAWGGEEEAESRAERQAGLPVA</sequence>
<dbReference type="EMBL" id="JANPWB010000006">
    <property type="protein sequence ID" value="KAJ1182820.1"/>
    <property type="molecule type" value="Genomic_DNA"/>
</dbReference>
<keyword evidence="3" id="KW-1185">Reference proteome</keyword>
<feature type="region of interest" description="Disordered" evidence="1">
    <location>
        <begin position="1"/>
        <end position="111"/>
    </location>
</feature>
<reference evidence="2" key="1">
    <citation type="journal article" date="2022" name="bioRxiv">
        <title>Sequencing and chromosome-scale assembly of the giantPleurodeles waltlgenome.</title>
        <authorList>
            <person name="Brown T."/>
            <person name="Elewa A."/>
            <person name="Iarovenko S."/>
            <person name="Subramanian E."/>
            <person name="Araus A.J."/>
            <person name="Petzold A."/>
            <person name="Susuki M."/>
            <person name="Suzuki K.-i.T."/>
            <person name="Hayashi T."/>
            <person name="Toyoda A."/>
            <person name="Oliveira C."/>
            <person name="Osipova E."/>
            <person name="Leigh N.D."/>
            <person name="Simon A."/>
            <person name="Yun M.H."/>
        </authorList>
    </citation>
    <scope>NUCLEOTIDE SEQUENCE</scope>
    <source>
        <strain evidence="2">20211129_DDA</strain>
        <tissue evidence="2">Liver</tissue>
    </source>
</reference>
<dbReference type="AlphaFoldDB" id="A0AAV7U2V9"/>
<evidence type="ECO:0000256" key="1">
    <source>
        <dbReference type="SAM" id="MobiDB-lite"/>
    </source>
</evidence>
<dbReference type="Proteomes" id="UP001066276">
    <property type="component" value="Chromosome 3_2"/>
</dbReference>
<name>A0AAV7U2V9_PLEWA</name>
<evidence type="ECO:0000313" key="2">
    <source>
        <dbReference type="EMBL" id="KAJ1182820.1"/>
    </source>
</evidence>
<evidence type="ECO:0000313" key="3">
    <source>
        <dbReference type="Proteomes" id="UP001066276"/>
    </source>
</evidence>
<feature type="compositionally biased region" description="Basic and acidic residues" evidence="1">
    <location>
        <begin position="36"/>
        <end position="86"/>
    </location>
</feature>
<accession>A0AAV7U2V9</accession>
<protein>
    <submittedName>
        <fullName evidence="2">Uncharacterized protein</fullName>
    </submittedName>
</protein>
<proteinExistence type="predicted"/>
<feature type="compositionally biased region" description="Polar residues" evidence="1">
    <location>
        <begin position="1"/>
        <end position="11"/>
    </location>
</feature>
<gene>
    <name evidence="2" type="ORF">NDU88_007997</name>
</gene>
<comment type="caution">
    <text evidence="2">The sequence shown here is derived from an EMBL/GenBank/DDBJ whole genome shotgun (WGS) entry which is preliminary data.</text>
</comment>
<organism evidence="2 3">
    <name type="scientific">Pleurodeles waltl</name>
    <name type="common">Iberian ribbed newt</name>
    <dbReference type="NCBI Taxonomy" id="8319"/>
    <lineage>
        <taxon>Eukaryota</taxon>
        <taxon>Metazoa</taxon>
        <taxon>Chordata</taxon>
        <taxon>Craniata</taxon>
        <taxon>Vertebrata</taxon>
        <taxon>Euteleostomi</taxon>
        <taxon>Amphibia</taxon>
        <taxon>Batrachia</taxon>
        <taxon>Caudata</taxon>
        <taxon>Salamandroidea</taxon>
        <taxon>Salamandridae</taxon>
        <taxon>Pleurodelinae</taxon>
        <taxon>Pleurodeles</taxon>
    </lineage>
</organism>